<dbReference type="RefSeq" id="WP_044225907.1">
    <property type="nucleotide sequence ID" value="NZ_JRYR02000001.1"/>
</dbReference>
<dbReference type="SUPFAM" id="SSF56954">
    <property type="entry name" value="Outer membrane efflux proteins (OEP)"/>
    <property type="match status" value="1"/>
</dbReference>
<evidence type="ECO:0008006" key="10">
    <source>
        <dbReference type="Google" id="ProtNLM"/>
    </source>
</evidence>
<evidence type="ECO:0000256" key="6">
    <source>
        <dbReference type="ARBA" id="ARBA00023136"/>
    </source>
</evidence>
<evidence type="ECO:0000313" key="8">
    <source>
        <dbReference type="EMBL" id="OHX67124.1"/>
    </source>
</evidence>
<dbReference type="PANTHER" id="PTHR30026">
    <property type="entry name" value="OUTER MEMBRANE PROTEIN TOLC"/>
    <property type="match status" value="1"/>
</dbReference>
<gene>
    <name evidence="8" type="ORF">NH26_12610</name>
</gene>
<evidence type="ECO:0000256" key="7">
    <source>
        <dbReference type="ARBA" id="ARBA00023237"/>
    </source>
</evidence>
<dbReference type="GO" id="GO:1990281">
    <property type="term" value="C:efflux pump complex"/>
    <property type="evidence" value="ECO:0007669"/>
    <property type="project" value="TreeGrafter"/>
</dbReference>
<dbReference type="AlphaFoldDB" id="A0A1S1Z1H3"/>
<comment type="similarity">
    <text evidence="2">Belongs to the outer membrane factor (OMF) (TC 1.B.17) family.</text>
</comment>
<dbReference type="STRING" id="915059.NH26_12610"/>
<keyword evidence="4" id="KW-1134">Transmembrane beta strand</keyword>
<comment type="subcellular location">
    <subcellularLocation>
        <location evidence="1">Cell outer membrane</location>
    </subcellularLocation>
</comment>
<dbReference type="GO" id="GO:0009279">
    <property type="term" value="C:cell outer membrane"/>
    <property type="evidence" value="ECO:0007669"/>
    <property type="project" value="UniProtKB-SubCell"/>
</dbReference>
<keyword evidence="3" id="KW-0813">Transport</keyword>
<evidence type="ECO:0000256" key="5">
    <source>
        <dbReference type="ARBA" id="ARBA00022692"/>
    </source>
</evidence>
<keyword evidence="7" id="KW-0998">Cell outer membrane</keyword>
<dbReference type="GO" id="GO:0015288">
    <property type="term" value="F:porin activity"/>
    <property type="evidence" value="ECO:0007669"/>
    <property type="project" value="TreeGrafter"/>
</dbReference>
<evidence type="ECO:0000256" key="1">
    <source>
        <dbReference type="ARBA" id="ARBA00004442"/>
    </source>
</evidence>
<dbReference type="Pfam" id="PF02321">
    <property type="entry name" value="OEP"/>
    <property type="match status" value="2"/>
</dbReference>
<evidence type="ECO:0000256" key="4">
    <source>
        <dbReference type="ARBA" id="ARBA00022452"/>
    </source>
</evidence>
<organism evidence="8 9">
    <name type="scientific">Flammeovirga pacifica</name>
    <dbReference type="NCBI Taxonomy" id="915059"/>
    <lineage>
        <taxon>Bacteria</taxon>
        <taxon>Pseudomonadati</taxon>
        <taxon>Bacteroidota</taxon>
        <taxon>Cytophagia</taxon>
        <taxon>Cytophagales</taxon>
        <taxon>Flammeovirgaceae</taxon>
        <taxon>Flammeovirga</taxon>
    </lineage>
</organism>
<dbReference type="InterPro" id="IPR051906">
    <property type="entry name" value="TolC-like"/>
</dbReference>
<keyword evidence="5" id="KW-0812">Transmembrane</keyword>
<comment type="caution">
    <text evidence="8">The sequence shown here is derived from an EMBL/GenBank/DDBJ whole genome shotgun (WGS) entry which is preliminary data.</text>
</comment>
<keyword evidence="6" id="KW-0472">Membrane</keyword>
<keyword evidence="9" id="KW-1185">Reference proteome</keyword>
<sequence>MKTKQLTILFLGLYTQICFSQTTVLSLNDAIQFTLVKNYDIQIDQLSLENAEQNNTWGNAGRYPDIQLQLGGSNQYQYNNPASPFALGGFTNNAVFNSGISGQWILFNGFNVSLKKDQLSSQVKQSEWELLATMENQVEALIQAYYLAQFEKEKLKTIQEILQSSKEKWKLSKLQNKLGAGSKFEMIRDETNFYTDSTRYIDQKVQWKTAIQDLNYYMNNDNIHTTYDLKDKLNVPSPMLNFEDLLDEMLKNNSNIKRQLVISQLRENQIQQQRNTKVPTLTADISFTSNTNRFTADMPQVDGGFQKETNIGYNYGPSAGVTLRVPIFSGGKNNRLIQTAIIQKEVADTESKKTLLFLKNKFTKLFMEYHNSIEKVKLSTKSLEAAKLNLNLSRQQMDSGMISSFEFRQIQNSYLESSIRLLNNQYFLIINRVALLKISGKLVKL</sequence>
<dbReference type="InterPro" id="IPR003423">
    <property type="entry name" value="OMP_efflux"/>
</dbReference>
<evidence type="ECO:0000313" key="9">
    <source>
        <dbReference type="Proteomes" id="UP000179797"/>
    </source>
</evidence>
<evidence type="ECO:0000256" key="2">
    <source>
        <dbReference type="ARBA" id="ARBA00007613"/>
    </source>
</evidence>
<dbReference type="GO" id="GO:0015562">
    <property type="term" value="F:efflux transmembrane transporter activity"/>
    <property type="evidence" value="ECO:0007669"/>
    <property type="project" value="InterPro"/>
</dbReference>
<dbReference type="Proteomes" id="UP000179797">
    <property type="component" value="Unassembled WGS sequence"/>
</dbReference>
<protein>
    <recommendedName>
        <fullName evidence="10">Transporter</fullName>
    </recommendedName>
</protein>
<evidence type="ECO:0000256" key="3">
    <source>
        <dbReference type="ARBA" id="ARBA00022448"/>
    </source>
</evidence>
<accession>A0A1S1Z1H3</accession>
<dbReference type="Gene3D" id="1.20.1600.10">
    <property type="entry name" value="Outer membrane efflux proteins (OEP)"/>
    <property type="match status" value="1"/>
</dbReference>
<reference evidence="8 9" key="1">
    <citation type="journal article" date="2012" name="Int. J. Syst. Evol. Microbiol.">
        <title>Flammeovirga pacifica sp. nov., isolated from deep-sea sediment.</title>
        <authorList>
            <person name="Xu H."/>
            <person name="Fu Y."/>
            <person name="Yang N."/>
            <person name="Ding Z."/>
            <person name="Lai Q."/>
            <person name="Zeng R."/>
        </authorList>
    </citation>
    <scope>NUCLEOTIDE SEQUENCE [LARGE SCALE GENOMIC DNA]</scope>
    <source>
        <strain evidence="9">DSM 24597 / LMG 26175 / WPAGA1</strain>
    </source>
</reference>
<proteinExistence type="inferred from homology"/>
<dbReference type="EMBL" id="JRYR02000001">
    <property type="protein sequence ID" value="OHX67124.1"/>
    <property type="molecule type" value="Genomic_DNA"/>
</dbReference>
<dbReference type="PANTHER" id="PTHR30026:SF20">
    <property type="entry name" value="OUTER MEMBRANE PROTEIN TOLC"/>
    <property type="match status" value="1"/>
</dbReference>
<dbReference type="OrthoDB" id="9771205at2"/>
<name>A0A1S1Z1H3_FLAPC</name>